<name>A0A6B8W420_9CORY</name>
<evidence type="ECO:0000313" key="3">
    <source>
        <dbReference type="Proteomes" id="UP000424462"/>
    </source>
</evidence>
<sequence>MLQSDELVAPQLSKRELEVVLTWFSSTSKREAAKELGVSEDTIRTHIARVRGKYMSVGRSASTKSDLMIRLMQDKLYSL</sequence>
<protein>
    <submittedName>
        <fullName evidence="2">Bacterial regulatory protein, LuxR family</fullName>
    </submittedName>
</protein>
<dbReference type="InterPro" id="IPR036388">
    <property type="entry name" value="WH-like_DNA-bd_sf"/>
</dbReference>
<keyword evidence="3" id="KW-1185">Reference proteome</keyword>
<gene>
    <name evidence="2" type="ORF">COCCU_11970</name>
</gene>
<accession>A0A6B8W420</accession>
<dbReference type="Proteomes" id="UP000424462">
    <property type="component" value="Chromosome"/>
</dbReference>
<organism evidence="2 3">
    <name type="scientific">Corynebacterium occultum</name>
    <dbReference type="NCBI Taxonomy" id="2675219"/>
    <lineage>
        <taxon>Bacteria</taxon>
        <taxon>Bacillati</taxon>
        <taxon>Actinomycetota</taxon>
        <taxon>Actinomycetes</taxon>
        <taxon>Mycobacteriales</taxon>
        <taxon>Corynebacteriaceae</taxon>
        <taxon>Corynebacterium</taxon>
    </lineage>
</organism>
<dbReference type="SUPFAM" id="SSF46894">
    <property type="entry name" value="C-terminal effector domain of the bipartite response regulators"/>
    <property type="match status" value="1"/>
</dbReference>
<dbReference type="PRINTS" id="PR00038">
    <property type="entry name" value="HTHLUXR"/>
</dbReference>
<dbReference type="Pfam" id="PF00196">
    <property type="entry name" value="GerE"/>
    <property type="match status" value="1"/>
</dbReference>
<dbReference type="GO" id="GO:0006355">
    <property type="term" value="P:regulation of DNA-templated transcription"/>
    <property type="evidence" value="ECO:0007669"/>
    <property type="project" value="InterPro"/>
</dbReference>
<dbReference type="EMBL" id="CP046455">
    <property type="protein sequence ID" value="QGU08294.1"/>
    <property type="molecule type" value="Genomic_DNA"/>
</dbReference>
<dbReference type="InterPro" id="IPR000792">
    <property type="entry name" value="Tscrpt_reg_LuxR_C"/>
</dbReference>
<proteinExistence type="predicted"/>
<evidence type="ECO:0000259" key="1">
    <source>
        <dbReference type="Pfam" id="PF00196"/>
    </source>
</evidence>
<dbReference type="RefSeq" id="WP_156231745.1">
    <property type="nucleotide sequence ID" value="NZ_CP046455.1"/>
</dbReference>
<evidence type="ECO:0000313" key="2">
    <source>
        <dbReference type="EMBL" id="QGU08294.1"/>
    </source>
</evidence>
<dbReference type="InterPro" id="IPR016032">
    <property type="entry name" value="Sig_transdc_resp-reg_C-effctor"/>
</dbReference>
<dbReference type="AlphaFoldDB" id="A0A6B8W420"/>
<dbReference type="Gene3D" id="1.10.10.10">
    <property type="entry name" value="Winged helix-like DNA-binding domain superfamily/Winged helix DNA-binding domain"/>
    <property type="match status" value="1"/>
</dbReference>
<dbReference type="GO" id="GO:0003677">
    <property type="term" value="F:DNA binding"/>
    <property type="evidence" value="ECO:0007669"/>
    <property type="project" value="InterPro"/>
</dbReference>
<dbReference type="KEGG" id="cok:COCCU_11970"/>
<reference evidence="2 3" key="1">
    <citation type="submission" date="2019-11" db="EMBL/GenBank/DDBJ databases">
        <title>Complete genome sequence of Corynebacterium kalinowskii 1959, a novel Corynebacterium species isolated from soil of a small paddock in Vilsendorf, Germany.</title>
        <authorList>
            <person name="Schaffert L."/>
            <person name="Ruwe M."/>
            <person name="Milse J."/>
            <person name="Hanuschka K."/>
            <person name="Ortseifen V."/>
            <person name="Droste J."/>
            <person name="Brandt D."/>
            <person name="Schlueter L."/>
            <person name="Kutter Y."/>
            <person name="Vinke S."/>
            <person name="Viehoefer P."/>
            <person name="Jacob L."/>
            <person name="Luebke N.-C."/>
            <person name="Schulte-Berndt E."/>
            <person name="Hain C."/>
            <person name="Linder M."/>
            <person name="Schmidt P."/>
            <person name="Wollenschlaeger L."/>
            <person name="Luttermann T."/>
            <person name="Thieme E."/>
            <person name="Hassa J."/>
            <person name="Haak M."/>
            <person name="Wittchen M."/>
            <person name="Mentz A."/>
            <person name="Persicke M."/>
            <person name="Busche T."/>
            <person name="Ruckert C."/>
        </authorList>
    </citation>
    <scope>NUCLEOTIDE SEQUENCE [LARGE SCALE GENOMIC DNA]</scope>
    <source>
        <strain evidence="2 3">2039</strain>
    </source>
</reference>
<feature type="domain" description="HTH luxR-type" evidence="1">
    <location>
        <begin position="11"/>
        <end position="53"/>
    </location>
</feature>